<protein>
    <submittedName>
        <fullName evidence="1">GLPGLI family protein</fullName>
    </submittedName>
</protein>
<organism evidence="1 2">
    <name type="scientific">Chryseobacterium ureilyticum</name>
    <dbReference type="NCBI Taxonomy" id="373668"/>
    <lineage>
        <taxon>Bacteria</taxon>
        <taxon>Pseudomonadati</taxon>
        <taxon>Bacteroidota</taxon>
        <taxon>Flavobacteriia</taxon>
        <taxon>Flavobacteriales</taxon>
        <taxon>Weeksellaceae</taxon>
        <taxon>Chryseobacterium group</taxon>
        <taxon>Chryseobacterium</taxon>
    </lineage>
</organism>
<dbReference type="RefSeq" id="WP_076549845.1">
    <property type="nucleotide sequence ID" value="NZ_FTOL01000001.1"/>
</dbReference>
<dbReference type="AlphaFoldDB" id="A0A1N7KNL0"/>
<accession>A0A1N7KNL0</accession>
<name>A0A1N7KNL0_9FLAO</name>
<dbReference type="OrthoDB" id="1440774at2"/>
<dbReference type="EMBL" id="FTOL01000001">
    <property type="protein sequence ID" value="SIS63134.1"/>
    <property type="molecule type" value="Genomic_DNA"/>
</dbReference>
<proteinExistence type="predicted"/>
<gene>
    <name evidence="1" type="ORF">SAMN05421786_101627</name>
</gene>
<dbReference type="Pfam" id="PF09697">
    <property type="entry name" value="Porph_ging"/>
    <property type="match status" value="1"/>
</dbReference>
<dbReference type="Proteomes" id="UP000186744">
    <property type="component" value="Unassembled WGS sequence"/>
</dbReference>
<keyword evidence="2" id="KW-1185">Reference proteome</keyword>
<dbReference type="STRING" id="373668.SAMN05421786_101627"/>
<evidence type="ECO:0000313" key="2">
    <source>
        <dbReference type="Proteomes" id="UP000186744"/>
    </source>
</evidence>
<dbReference type="InterPro" id="IPR005901">
    <property type="entry name" value="GLPGLI"/>
</dbReference>
<dbReference type="NCBIfam" id="TIGR01200">
    <property type="entry name" value="GLPGLI"/>
    <property type="match status" value="1"/>
</dbReference>
<sequence>MHYYKKNFQLLALFFSVLFFSQLHKKDTLRGEFTYLLKAKLNTLTPDYRHEEFFSLQIGDKRAFFASTQSLKRDSVYQALPIKTLENGAKLLSSKGVSVPKTKFSFTIIQSNEDIQYFNLVGMSILTYKEPIIKNWKLIDETKIINTINCKKAEVTFKGRNWIAWYSPEIPLPYGPYKFSGLPGLIVKITDDKGDYDFELVKSIPASKLKDKLITIKKSRYVDAIETTRPKFEKALKDANANLIGVLQSSDTTIIQGQEIIRQRQKEREENKKYENPLELGKD</sequence>
<evidence type="ECO:0000313" key="1">
    <source>
        <dbReference type="EMBL" id="SIS63134.1"/>
    </source>
</evidence>
<reference evidence="2" key="1">
    <citation type="submission" date="2017-01" db="EMBL/GenBank/DDBJ databases">
        <authorList>
            <person name="Varghese N."/>
            <person name="Submissions S."/>
        </authorList>
    </citation>
    <scope>NUCLEOTIDE SEQUENCE [LARGE SCALE GENOMIC DNA]</scope>
    <source>
        <strain evidence="2">DSM 18017</strain>
    </source>
</reference>